<accession>A0ABW8VTY5</accession>
<feature type="compositionally biased region" description="Basic and acidic residues" evidence="1">
    <location>
        <begin position="24"/>
        <end position="45"/>
    </location>
</feature>
<protein>
    <submittedName>
        <fullName evidence="4">VWA domain-containing protein</fullName>
    </submittedName>
</protein>
<reference evidence="4 5" key="1">
    <citation type="submission" date="2024-12" db="EMBL/GenBank/DDBJ databases">
        <authorList>
            <person name="Li X."/>
            <person name="Zhang D."/>
        </authorList>
    </citation>
    <scope>NUCLEOTIDE SEQUENCE [LARGE SCALE GENOMIC DNA]</scope>
    <source>
        <strain evidence="4 5">JCM19602</strain>
    </source>
</reference>
<dbReference type="SUPFAM" id="SSF53300">
    <property type="entry name" value="vWA-like"/>
    <property type="match status" value="1"/>
</dbReference>
<dbReference type="PANTHER" id="PTHR10166:SF37">
    <property type="entry name" value="STOLID, ISOFORM H"/>
    <property type="match status" value="1"/>
</dbReference>
<evidence type="ECO:0000259" key="3">
    <source>
        <dbReference type="PROSITE" id="PS50234"/>
    </source>
</evidence>
<feature type="chain" id="PRO_5046835182" evidence="2">
    <location>
        <begin position="18"/>
        <end position="439"/>
    </location>
</feature>
<dbReference type="PROSITE" id="PS51257">
    <property type="entry name" value="PROKAR_LIPOPROTEIN"/>
    <property type="match status" value="1"/>
</dbReference>
<evidence type="ECO:0000256" key="2">
    <source>
        <dbReference type="SAM" id="SignalP"/>
    </source>
</evidence>
<dbReference type="SMART" id="SM00327">
    <property type="entry name" value="VWA"/>
    <property type="match status" value="1"/>
</dbReference>
<dbReference type="InterPro" id="IPR051173">
    <property type="entry name" value="Ca_channel_alpha-2/delta"/>
</dbReference>
<feature type="domain" description="VWFA" evidence="3">
    <location>
        <begin position="142"/>
        <end position="330"/>
    </location>
</feature>
<dbReference type="Pfam" id="PF00092">
    <property type="entry name" value="VWA"/>
    <property type="match status" value="1"/>
</dbReference>
<dbReference type="PROSITE" id="PS50234">
    <property type="entry name" value="VWFA"/>
    <property type="match status" value="1"/>
</dbReference>
<dbReference type="InterPro" id="IPR002035">
    <property type="entry name" value="VWF_A"/>
</dbReference>
<proteinExistence type="predicted"/>
<evidence type="ECO:0000256" key="1">
    <source>
        <dbReference type="SAM" id="MobiDB-lite"/>
    </source>
</evidence>
<evidence type="ECO:0000313" key="4">
    <source>
        <dbReference type="EMBL" id="MFL8938825.1"/>
    </source>
</evidence>
<comment type="caution">
    <text evidence="4">The sequence shown here is derived from an EMBL/GenBank/DDBJ whole genome shotgun (WGS) entry which is preliminary data.</text>
</comment>
<name>A0ABW8VTY5_9BACI</name>
<dbReference type="EMBL" id="JBJOSA010000023">
    <property type="protein sequence ID" value="MFL8938825.1"/>
    <property type="molecule type" value="Genomic_DNA"/>
</dbReference>
<dbReference type="Gene3D" id="3.40.50.410">
    <property type="entry name" value="von Willebrand factor, type A domain"/>
    <property type="match status" value="1"/>
</dbReference>
<feature type="signal peptide" evidence="2">
    <location>
        <begin position="1"/>
        <end position="17"/>
    </location>
</feature>
<dbReference type="Proteomes" id="UP001628668">
    <property type="component" value="Unassembled WGS sequence"/>
</dbReference>
<organism evidence="4 5">
    <name type="scientific">Rossellomorea oryzaecorticis</name>
    <dbReference type="NCBI Taxonomy" id="1396505"/>
    <lineage>
        <taxon>Bacteria</taxon>
        <taxon>Bacillati</taxon>
        <taxon>Bacillota</taxon>
        <taxon>Bacilli</taxon>
        <taxon>Bacillales</taxon>
        <taxon>Bacillaceae</taxon>
        <taxon>Rossellomorea</taxon>
    </lineage>
</organism>
<evidence type="ECO:0000313" key="5">
    <source>
        <dbReference type="Proteomes" id="UP001628668"/>
    </source>
</evidence>
<gene>
    <name evidence="4" type="ORF">ACKA06_18735</name>
</gene>
<dbReference type="InterPro" id="IPR036465">
    <property type="entry name" value="vWFA_dom_sf"/>
</dbReference>
<sequence>MRKLAALLISCSLIGLAGCSGEETANKDKKEPASEETKKTEEKAAADFPEAPSEAEEIVKQPYGEKMQEVVKKVENGTETDIDKMEDIMNDFPAEGLSEEEIFNGLVNWFALDYSEPYDALKNYDPDFGEYDIAAKEEKKKNVAILIDSSGSMAAEVSGGQRMDLAKEAVSKFAAGFPDDATISLRVYGHKGTGSDADKKLSCSSDELIYEPDTYDQSSFDKALTQFKPSGWTPLGSSLKSAYEDLKQKAGEDTENIVYVVSDGVETCDGNPVEEAGKLADSDLKAAVNIIGFDVDDKGQEQLKAAAEAGNGKYFTVNSKVELENSLQELLDNAVEQIERNFDKASSGIDINNRSVALQQQVDDLGRQFDELSSAERSIFNKAILSLQKQEKIDRDTGMAVDDLAKERLETLEDFTEKLETEAREKVKSERENLFEAME</sequence>
<keyword evidence="2" id="KW-0732">Signal</keyword>
<feature type="region of interest" description="Disordered" evidence="1">
    <location>
        <begin position="21"/>
        <end position="63"/>
    </location>
</feature>
<dbReference type="RefSeq" id="WP_411160368.1">
    <property type="nucleotide sequence ID" value="NZ_JBJOSA010000023.1"/>
</dbReference>
<dbReference type="PANTHER" id="PTHR10166">
    <property type="entry name" value="VOLTAGE-DEPENDENT CALCIUM CHANNEL SUBUNIT ALPHA-2/DELTA-RELATED"/>
    <property type="match status" value="1"/>
</dbReference>
<keyword evidence="5" id="KW-1185">Reference proteome</keyword>